<keyword evidence="2" id="KW-1185">Reference proteome</keyword>
<dbReference type="Pfam" id="PF20055">
    <property type="entry name" value="DUF6454"/>
    <property type="match status" value="1"/>
</dbReference>
<dbReference type="SUPFAM" id="SSF50969">
    <property type="entry name" value="YVTN repeat-like/Quinoprotein amine dehydrogenase"/>
    <property type="match status" value="1"/>
</dbReference>
<dbReference type="EMBL" id="BAABEY010000011">
    <property type="protein sequence ID" value="GAA4434623.1"/>
    <property type="molecule type" value="Genomic_DNA"/>
</dbReference>
<dbReference type="Proteomes" id="UP001501508">
    <property type="component" value="Unassembled WGS sequence"/>
</dbReference>
<evidence type="ECO:0000313" key="1">
    <source>
        <dbReference type="EMBL" id="GAA4434623.1"/>
    </source>
</evidence>
<dbReference type="InterPro" id="IPR011044">
    <property type="entry name" value="Quino_amine_DH_bsu"/>
</dbReference>
<evidence type="ECO:0000313" key="2">
    <source>
        <dbReference type="Proteomes" id="UP001501508"/>
    </source>
</evidence>
<name>A0ABP8LUB2_9BACT</name>
<organism evidence="1 2">
    <name type="scientific">Ravibacter arvi</name>
    <dbReference type="NCBI Taxonomy" id="2051041"/>
    <lineage>
        <taxon>Bacteria</taxon>
        <taxon>Pseudomonadati</taxon>
        <taxon>Bacteroidota</taxon>
        <taxon>Cytophagia</taxon>
        <taxon>Cytophagales</taxon>
        <taxon>Spirosomataceae</taxon>
        <taxon>Ravibacter</taxon>
    </lineage>
</organism>
<accession>A0ABP8LUB2</accession>
<proteinExistence type="predicted"/>
<comment type="caution">
    <text evidence="1">The sequence shown here is derived from an EMBL/GenBank/DDBJ whole genome shotgun (WGS) entry which is preliminary data.</text>
</comment>
<protein>
    <submittedName>
        <fullName evidence="1">DUF6454 family protein</fullName>
    </submittedName>
</protein>
<sequence>MLWPGNSSVRAQSSNESLAARFRKVTPESRWELIDTIRLGFNAHHTQGLVRVGEDFFLTAVEVKRWPKKYGQMKGKFDRDTGEGIGHLFRFNRDGVLLEDLRLGEGSIYHPGGLDFDGSALWVPVCEYRPYGPSIVYRIEAGKMKAEKAFEFDDALGALAFDKTTHTLLGGNWGSRGLYRWQVAGNGKVENAASPATPNPSFYIDYQDCHDAGEGMLLCSGLRNYAGADFGKPYPMGGLDLISTADLRPVHQLPVTLWAPSGRVMTSNPAWIEVSPHGLLAYFIPDDDEQAILYVYEIKLR</sequence>
<reference evidence="2" key="1">
    <citation type="journal article" date="2019" name="Int. J. Syst. Evol. Microbiol.">
        <title>The Global Catalogue of Microorganisms (GCM) 10K type strain sequencing project: providing services to taxonomists for standard genome sequencing and annotation.</title>
        <authorList>
            <consortium name="The Broad Institute Genomics Platform"/>
            <consortium name="The Broad Institute Genome Sequencing Center for Infectious Disease"/>
            <person name="Wu L."/>
            <person name="Ma J."/>
        </authorList>
    </citation>
    <scope>NUCLEOTIDE SEQUENCE [LARGE SCALE GENOMIC DNA]</scope>
    <source>
        <strain evidence="2">JCM 31920</strain>
    </source>
</reference>
<gene>
    <name evidence="1" type="ORF">GCM10023091_09860</name>
</gene>
<dbReference type="InterPro" id="IPR046312">
    <property type="entry name" value="DUF6454"/>
</dbReference>